<comment type="caution">
    <text evidence="2">The sequence shown here is derived from an EMBL/GenBank/DDBJ whole genome shotgun (WGS) entry which is preliminary data.</text>
</comment>
<dbReference type="EMBL" id="CAUJNA010003354">
    <property type="protein sequence ID" value="CAJ1399985.1"/>
    <property type="molecule type" value="Genomic_DNA"/>
</dbReference>
<accession>A0AA36J5G7</accession>
<organism evidence="2 3">
    <name type="scientific">Effrenium voratum</name>
    <dbReference type="NCBI Taxonomy" id="2562239"/>
    <lineage>
        <taxon>Eukaryota</taxon>
        <taxon>Sar</taxon>
        <taxon>Alveolata</taxon>
        <taxon>Dinophyceae</taxon>
        <taxon>Suessiales</taxon>
        <taxon>Symbiodiniaceae</taxon>
        <taxon>Effrenium</taxon>
    </lineage>
</organism>
<feature type="compositionally biased region" description="Basic and acidic residues" evidence="1">
    <location>
        <begin position="313"/>
        <end position="329"/>
    </location>
</feature>
<dbReference type="Proteomes" id="UP001178507">
    <property type="component" value="Unassembled WGS sequence"/>
</dbReference>
<keyword evidence="3" id="KW-1185">Reference proteome</keyword>
<gene>
    <name evidence="2" type="ORF">EVOR1521_LOCUS23426</name>
</gene>
<evidence type="ECO:0000256" key="1">
    <source>
        <dbReference type="SAM" id="MobiDB-lite"/>
    </source>
</evidence>
<reference evidence="2" key="1">
    <citation type="submission" date="2023-08" db="EMBL/GenBank/DDBJ databases">
        <authorList>
            <person name="Chen Y."/>
            <person name="Shah S."/>
            <person name="Dougan E. K."/>
            <person name="Thang M."/>
            <person name="Chan C."/>
        </authorList>
    </citation>
    <scope>NUCLEOTIDE SEQUENCE</scope>
</reference>
<protein>
    <submittedName>
        <fullName evidence="2">Uncharacterized protein</fullName>
    </submittedName>
</protein>
<name>A0AA36J5G7_9DINO</name>
<feature type="region of interest" description="Disordered" evidence="1">
    <location>
        <begin position="302"/>
        <end position="344"/>
    </location>
</feature>
<proteinExistence type="predicted"/>
<evidence type="ECO:0000313" key="3">
    <source>
        <dbReference type="Proteomes" id="UP001178507"/>
    </source>
</evidence>
<evidence type="ECO:0000313" key="2">
    <source>
        <dbReference type="EMBL" id="CAJ1399985.1"/>
    </source>
</evidence>
<dbReference type="AlphaFoldDB" id="A0AA36J5G7"/>
<sequence>MDTSGDERAASVQANVERWASELAAPQHDLVVRRVSGQWDEQSFYSSERELAFEVWLIVSGKCRVANKQHSYNHMFGNSVLLKRGACGVQQPMSRAQFKNWKVPVGFEGAGGSNNSMYVEQLQWFSGQELLSSLVKGLVKGSVLKKSKRVQIVDFCMLDDEPGQSCINMNTSESLNDPRVGYCGVSWAPEKQLVRREGDVIQENVATSLGQAVKAKLRGKQYQVGTGVTIPDVVASAQAQAGEAPKCNLKDYELTVPRVNLELPLKLSTVTQGKALGGATVDDPLKPGTAITWEMIQKAHDDEFNPSGVPCDPDSRKRSAEESVSDLRLEQCPAVSPTPASPPPDMAQLCKTDVATSEFEVWLQPDGLLYLKALNDTVLLPDIPLFSCKGNFKVGAAAKEAKSKSGQQIIKGEMTSETVVLLTQDTTKSQLELPKSPIPLKTALAALANLRQVLGDVFKHKVSQGPTGERQVTATDDIAFVLEIKKDIISSYVDYGKLCLIEAVHHVKYDSDSKSLRQGIPCMHFKSATRVKTGEIYSL</sequence>